<dbReference type="InterPro" id="IPR015955">
    <property type="entry name" value="Lactate_DH/Glyco_Ohase_4_C"/>
</dbReference>
<sequence length="527" mass="59075">TCDCPYFARIELLADELSQNLPHFTVTKIVKKPDEWEDFTKWVAKEHGWDVTDSPVVWRELVDQGGPGTLVGGSDEFQEYVAAYYKTYSSMKTKQMCDVSNDNTAFKAAEESEKRAAEPLRPSTILLIGANSPACMHLLPYLALHGLFGPDEVIQLDLFDDRDSELLSYMADSLLEMSCGMLADVRVVRDLVPSLKVAKQIVFLDVVPRIEIGHEDAPGSPTKTSDLTLDLRNFEPRDRWLRRRYLFFTSIGQLMRTNCSPNVRILVAGNPGLDNESAKFASPINFDVAVLHKMTSPRISTRQIVGLVGPIVQRVKASVAANLQVYTHDIVDVIVWGNVGSRTHIDLSHARVYRRWGMDVGLTAGPWFSSPVMQAIRSTEWLHEEMENEVFIKRSHAISRYNGLSHAQSIISFLRGWWTGDFVTKDQIISLVVASEDWYGVPKGIVFSFPVAPSTTPTWTVVEDIEISQTNASEIESCLQPRSLLSHEVSLTFQDVLEDWAIVDPGPLNAFIESKQSMLCAFVSFSV</sequence>
<name>A0A8E0RU15_9TREM</name>
<gene>
    <name evidence="4" type="ORF">FBUS_11060</name>
</gene>
<keyword evidence="2" id="KW-0560">Oxidoreductase</keyword>
<evidence type="ECO:0000259" key="3">
    <source>
        <dbReference type="Pfam" id="PF02866"/>
    </source>
</evidence>
<dbReference type="AlphaFoldDB" id="A0A8E0RU15"/>
<comment type="similarity">
    <text evidence="1">Belongs to the LDH/MDH superfamily. MDH type 2 family.</text>
</comment>
<evidence type="ECO:0000256" key="1">
    <source>
        <dbReference type="ARBA" id="ARBA00009613"/>
    </source>
</evidence>
<dbReference type="Gene3D" id="3.90.110.10">
    <property type="entry name" value="Lactate dehydrogenase/glycoside hydrolase, family 4, C-terminal"/>
    <property type="match status" value="1"/>
</dbReference>
<dbReference type="EMBL" id="LUCM01007899">
    <property type="protein sequence ID" value="KAA0189233.1"/>
    <property type="molecule type" value="Genomic_DNA"/>
</dbReference>
<evidence type="ECO:0000313" key="4">
    <source>
        <dbReference type="EMBL" id="KAA0189233.1"/>
    </source>
</evidence>
<dbReference type="Pfam" id="PF02866">
    <property type="entry name" value="Ldh_1_C"/>
    <property type="match status" value="1"/>
</dbReference>
<dbReference type="GO" id="GO:0016616">
    <property type="term" value="F:oxidoreductase activity, acting on the CH-OH group of donors, NAD or NADP as acceptor"/>
    <property type="evidence" value="ECO:0007669"/>
    <property type="project" value="InterPro"/>
</dbReference>
<dbReference type="InterPro" id="IPR022383">
    <property type="entry name" value="Lactate/malate_DH_C"/>
</dbReference>
<dbReference type="Proteomes" id="UP000728185">
    <property type="component" value="Unassembled WGS sequence"/>
</dbReference>
<comment type="caution">
    <text evidence="4">The sequence shown here is derived from an EMBL/GenBank/DDBJ whole genome shotgun (WGS) entry which is preliminary data.</text>
</comment>
<dbReference type="SUPFAM" id="SSF56327">
    <property type="entry name" value="LDH C-terminal domain-like"/>
    <property type="match status" value="1"/>
</dbReference>
<dbReference type="OrthoDB" id="1510206at2759"/>
<dbReference type="SUPFAM" id="SSF51735">
    <property type="entry name" value="NAD(P)-binding Rossmann-fold domains"/>
    <property type="match status" value="1"/>
</dbReference>
<reference evidence="4" key="1">
    <citation type="submission" date="2019-05" db="EMBL/GenBank/DDBJ databases">
        <title>Annotation for the trematode Fasciolopsis buski.</title>
        <authorList>
            <person name="Choi Y.-J."/>
        </authorList>
    </citation>
    <scope>NUCLEOTIDE SEQUENCE</scope>
    <source>
        <strain evidence="4">HT</strain>
        <tissue evidence="4">Whole worm</tissue>
    </source>
</reference>
<proteinExistence type="inferred from homology"/>
<organism evidence="4 5">
    <name type="scientific">Fasciolopsis buskii</name>
    <dbReference type="NCBI Taxonomy" id="27845"/>
    <lineage>
        <taxon>Eukaryota</taxon>
        <taxon>Metazoa</taxon>
        <taxon>Spiralia</taxon>
        <taxon>Lophotrochozoa</taxon>
        <taxon>Platyhelminthes</taxon>
        <taxon>Trematoda</taxon>
        <taxon>Digenea</taxon>
        <taxon>Plagiorchiida</taxon>
        <taxon>Echinostomata</taxon>
        <taxon>Echinostomatoidea</taxon>
        <taxon>Fasciolidae</taxon>
        <taxon>Fasciolopsis</taxon>
    </lineage>
</organism>
<evidence type="ECO:0000313" key="5">
    <source>
        <dbReference type="Proteomes" id="UP000728185"/>
    </source>
</evidence>
<accession>A0A8E0RU15</accession>
<keyword evidence="5" id="KW-1185">Reference proteome</keyword>
<dbReference type="Gene3D" id="3.40.50.720">
    <property type="entry name" value="NAD(P)-binding Rossmann-like Domain"/>
    <property type="match status" value="1"/>
</dbReference>
<dbReference type="GO" id="GO:0016615">
    <property type="term" value="F:malate dehydrogenase activity"/>
    <property type="evidence" value="ECO:0007669"/>
    <property type="project" value="InterPro"/>
</dbReference>
<dbReference type="InterPro" id="IPR036291">
    <property type="entry name" value="NAD(P)-bd_dom_sf"/>
</dbReference>
<feature type="domain" description="Lactate/malate dehydrogenase C-terminal" evidence="3">
    <location>
        <begin position="313"/>
        <end position="479"/>
    </location>
</feature>
<protein>
    <submittedName>
        <fullName evidence="4">Putative Malate dehydrogenase</fullName>
    </submittedName>
</protein>
<dbReference type="InterPro" id="IPR010945">
    <property type="entry name" value="Malate_DH_type2"/>
</dbReference>
<dbReference type="GO" id="GO:0006108">
    <property type="term" value="P:malate metabolic process"/>
    <property type="evidence" value="ECO:0007669"/>
    <property type="project" value="InterPro"/>
</dbReference>
<feature type="non-terminal residue" evidence="4">
    <location>
        <position position="527"/>
    </location>
</feature>
<dbReference type="PANTHER" id="PTHR23382">
    <property type="entry name" value="MALATE DEHYDROGENASE"/>
    <property type="match status" value="1"/>
</dbReference>
<evidence type="ECO:0000256" key="2">
    <source>
        <dbReference type="ARBA" id="ARBA00023002"/>
    </source>
</evidence>